<dbReference type="SUPFAM" id="SSF69279">
    <property type="entry name" value="Phage tail proteins"/>
    <property type="match status" value="1"/>
</dbReference>
<name>A0A2M8ZAT0_9FIRM</name>
<dbReference type="Pfam" id="PF24032">
    <property type="entry name" value="YQBQ"/>
    <property type="match status" value="1"/>
</dbReference>
<protein>
    <recommendedName>
        <fullName evidence="1">YqbQ/XkdQ domain-containing protein</fullName>
    </recommendedName>
</protein>
<feature type="domain" description="YqbQ/XkdQ" evidence="1">
    <location>
        <begin position="23"/>
        <end position="312"/>
    </location>
</feature>
<reference evidence="2 3" key="1">
    <citation type="submission" date="2017-11" db="EMBL/GenBank/DDBJ databases">
        <title>Understudied soil microbes with underappreciated capabilities: Untangling the Clostridium saccharolyticum group.</title>
        <authorList>
            <person name="Leschine S."/>
        </authorList>
    </citation>
    <scope>NUCLEOTIDE SEQUENCE [LARGE SCALE GENOMIC DNA]</scope>
    <source>
        <strain evidence="2 3">18A</strain>
    </source>
</reference>
<evidence type="ECO:0000259" key="1">
    <source>
        <dbReference type="Pfam" id="PF24032"/>
    </source>
</evidence>
<dbReference type="EMBL" id="PGET01000001">
    <property type="protein sequence ID" value="PJJ30546.1"/>
    <property type="molecule type" value="Genomic_DNA"/>
</dbReference>
<comment type="caution">
    <text evidence="2">The sequence shown here is derived from an EMBL/GenBank/DDBJ whole genome shotgun (WGS) entry which is preliminary data.</text>
</comment>
<dbReference type="OrthoDB" id="1698671at2"/>
<sequence length="318" mass="36328">MEVHLYIQNGQTVFEPVVQGSTTWEMQRKGQPGKCSFTIIPDDRLKIEEGNAIRFDVAGKTVFFGFIFERSWNSDGQMKVTAYDQLRYLKNTDSYNYSNLSTGEVILMIARDYKLQTGTLIETGHKLSRNRQDKTLFDIILDSLDLTLIHTGKMFVLYDDAGKLVLNDVENMKLNIMIDGSTAQDYDYKISIDSDTYNQIKVYYDNNETKKRDIYMVKDTGTINKWGILQKDESIEKGVNGQAVAERYLSLYNRPSRSLSIKGTFGDIRVRAGCLIPVFLDIKEMELKNYLLVESVTHKIDEGIHTMDLTLRGVGING</sequence>
<accession>A0A2M8ZAT0</accession>
<proteinExistence type="predicted"/>
<dbReference type="Proteomes" id="UP000231092">
    <property type="component" value="Unassembled WGS sequence"/>
</dbReference>
<dbReference type="RefSeq" id="WP_100306785.1">
    <property type="nucleotide sequence ID" value="NZ_PGET01000001.1"/>
</dbReference>
<dbReference type="InterPro" id="IPR056937">
    <property type="entry name" value="YqbQ/XkdQ"/>
</dbReference>
<gene>
    <name evidence="2" type="ORF">H171_4152</name>
</gene>
<dbReference type="AlphaFoldDB" id="A0A2M8ZAT0"/>
<organism evidence="2 3">
    <name type="scientific">[Clostridium] celerecrescens 18A</name>
    <dbReference type="NCBI Taxonomy" id="1286362"/>
    <lineage>
        <taxon>Bacteria</taxon>
        <taxon>Bacillati</taxon>
        <taxon>Bacillota</taxon>
        <taxon>Clostridia</taxon>
        <taxon>Lachnospirales</taxon>
        <taxon>Lachnospiraceae</taxon>
        <taxon>Lacrimispora</taxon>
    </lineage>
</organism>
<evidence type="ECO:0000313" key="3">
    <source>
        <dbReference type="Proteomes" id="UP000231092"/>
    </source>
</evidence>
<evidence type="ECO:0000313" key="2">
    <source>
        <dbReference type="EMBL" id="PJJ30546.1"/>
    </source>
</evidence>